<evidence type="ECO:0000256" key="11">
    <source>
        <dbReference type="ARBA" id="ARBA00022801"/>
    </source>
</evidence>
<feature type="active site" description="Proton donor/acceptor" evidence="14">
    <location>
        <position position="204"/>
    </location>
</feature>
<comment type="subcellular location">
    <subcellularLocation>
        <location evidence="5">Cytoplasm</location>
    </subcellularLocation>
</comment>
<evidence type="ECO:0000256" key="5">
    <source>
        <dbReference type="ARBA" id="ARBA00004496"/>
    </source>
</evidence>
<keyword evidence="18" id="KW-1185">Reference proteome</keyword>
<dbReference type="Pfam" id="PF26146">
    <property type="entry name" value="PI-PLC_X"/>
    <property type="match status" value="1"/>
</dbReference>
<dbReference type="InterPro" id="IPR008367">
    <property type="entry name" value="Regucalcin"/>
</dbReference>
<comment type="catalytic activity">
    <reaction evidence="1">
        <text>D-glucono-1,5-lactone + H2O = D-gluconate + H(+)</text>
        <dbReference type="Rhea" id="RHEA:10440"/>
        <dbReference type="ChEBI" id="CHEBI:15377"/>
        <dbReference type="ChEBI" id="CHEBI:15378"/>
        <dbReference type="ChEBI" id="CHEBI:16217"/>
        <dbReference type="ChEBI" id="CHEBI:18391"/>
        <dbReference type="EC" id="3.1.1.17"/>
    </reaction>
</comment>
<organism evidence="17 18">
    <name type="scientific">Polypterus senegalus</name>
    <name type="common">Senegal bichir</name>
    <dbReference type="NCBI Taxonomy" id="55291"/>
    <lineage>
        <taxon>Eukaryota</taxon>
        <taxon>Metazoa</taxon>
        <taxon>Chordata</taxon>
        <taxon>Craniata</taxon>
        <taxon>Vertebrata</taxon>
        <taxon>Euteleostomi</taxon>
        <taxon>Actinopterygii</taxon>
        <taxon>Polypteriformes</taxon>
        <taxon>Polypteridae</taxon>
        <taxon>Polypterus</taxon>
    </lineage>
</organism>
<reference evidence="17 18" key="1">
    <citation type="journal article" date="2021" name="Cell">
        <title>Tracing the genetic footprints of vertebrate landing in non-teleost ray-finned fishes.</title>
        <authorList>
            <person name="Bi X."/>
            <person name="Wang K."/>
            <person name="Yang L."/>
            <person name="Pan H."/>
            <person name="Jiang H."/>
            <person name="Wei Q."/>
            <person name="Fang M."/>
            <person name="Yu H."/>
            <person name="Zhu C."/>
            <person name="Cai Y."/>
            <person name="He Y."/>
            <person name="Gan X."/>
            <person name="Zeng H."/>
            <person name="Yu D."/>
            <person name="Zhu Y."/>
            <person name="Jiang H."/>
            <person name="Qiu Q."/>
            <person name="Yang H."/>
            <person name="Zhang Y.E."/>
            <person name="Wang W."/>
            <person name="Zhu M."/>
            <person name="He S."/>
            <person name="Zhang G."/>
        </authorList>
    </citation>
    <scope>NUCLEOTIDE SEQUENCE [LARGE SCALE GENOMIC DNA]</scope>
    <source>
        <strain evidence="17">Bchr_013</strain>
    </source>
</reference>
<evidence type="ECO:0000256" key="10">
    <source>
        <dbReference type="ARBA" id="ARBA00022723"/>
    </source>
</evidence>
<protein>
    <recommendedName>
        <fullName evidence="8">Regucalcin</fullName>
        <ecNumber evidence="7">3.1.1.17</ecNumber>
    </recommendedName>
    <alternativeName>
        <fullName evidence="13">Gluconolactonase</fullName>
    </alternativeName>
</protein>
<dbReference type="InterPro" id="IPR013658">
    <property type="entry name" value="SGL"/>
</dbReference>
<dbReference type="SUPFAM" id="SSF63829">
    <property type="entry name" value="Calcium-dependent phosphotriesterase"/>
    <property type="match status" value="1"/>
</dbReference>
<feature type="binding site" evidence="15">
    <location>
        <position position="101"/>
    </location>
    <ligand>
        <name>substrate</name>
    </ligand>
</feature>
<evidence type="ECO:0000256" key="7">
    <source>
        <dbReference type="ARBA" id="ARBA00013227"/>
    </source>
</evidence>
<keyword evidence="15" id="KW-0862">Zinc</keyword>
<dbReference type="PRINTS" id="PR01791">
    <property type="entry name" value="REGUCALCIN"/>
</dbReference>
<dbReference type="PROSITE" id="PS50007">
    <property type="entry name" value="PIPLC_X_DOMAIN"/>
    <property type="match status" value="1"/>
</dbReference>
<keyword evidence="10 15" id="KW-0479">Metal-binding</keyword>
<feature type="binding site" evidence="15">
    <location>
        <position position="18"/>
    </location>
    <ligand>
        <name>a divalent metal cation</name>
        <dbReference type="ChEBI" id="CHEBI:60240"/>
    </ligand>
</feature>
<feature type="binding site" evidence="15">
    <location>
        <position position="154"/>
    </location>
    <ligand>
        <name>a divalent metal cation</name>
        <dbReference type="ChEBI" id="CHEBI:60240"/>
    </ligand>
</feature>
<dbReference type="GO" id="GO:0005509">
    <property type="term" value="F:calcium ion binding"/>
    <property type="evidence" value="ECO:0007669"/>
    <property type="project" value="InterPro"/>
</dbReference>
<evidence type="ECO:0000256" key="8">
    <source>
        <dbReference type="ARBA" id="ARBA00016808"/>
    </source>
</evidence>
<dbReference type="Gene3D" id="2.120.10.30">
    <property type="entry name" value="TolB, C-terminal domain"/>
    <property type="match status" value="1"/>
</dbReference>
<dbReference type="GO" id="GO:0008081">
    <property type="term" value="F:phosphoric diester hydrolase activity"/>
    <property type="evidence" value="ECO:0007669"/>
    <property type="project" value="InterPro"/>
</dbReference>
<evidence type="ECO:0000256" key="6">
    <source>
        <dbReference type="ARBA" id="ARBA00008853"/>
    </source>
</evidence>
<dbReference type="GO" id="GO:0005737">
    <property type="term" value="C:cytoplasm"/>
    <property type="evidence" value="ECO:0007669"/>
    <property type="project" value="UniProtKB-SubCell"/>
</dbReference>
<comment type="cofactor">
    <cofactor evidence="2">
        <name>Ca(2+)</name>
        <dbReference type="ChEBI" id="CHEBI:29108"/>
    </cofactor>
</comment>
<feature type="non-terminal residue" evidence="17">
    <location>
        <position position="931"/>
    </location>
</feature>
<dbReference type="EC" id="3.1.1.17" evidence="7"/>
<evidence type="ECO:0000256" key="2">
    <source>
        <dbReference type="ARBA" id="ARBA00001913"/>
    </source>
</evidence>
<dbReference type="PANTHER" id="PTHR10907:SF47">
    <property type="entry name" value="REGUCALCIN"/>
    <property type="match status" value="1"/>
</dbReference>
<sequence>MSSVKIECVVNERYKIGESPVWEEKDQTLAYVDISGQKVCRWNPVTKHIQTLNTDAFVGSVVPRRSGGYVIGVGTRFAVVDWEKQTVTTVAHVDQEKSSSRFNDGKVDPAGRYFSGTMAFEIRPGEVERKQGSVYTLYPDFSVVKHFDQVDISNGLDWSLDHKTFYYIDSLSFRVDAFDYDLQSGNISNRRVLYKLEKDEGIPDGMCIDSEGKLWVACYNGGRVIRIDPTTGKRIQTVKLPVDTTTSCCFGGKDYSELYVTSACGGMDEAALARSHNSITYCLDTSHASPVDLTQPVIVKQLDKYAKPVFRPFLYKWSVTQESTVLQQLDAGVRYFDLRIAHKFSDNSCNLYFYHGVHTTVTVEGEVTLRNMSERGHQLIVAYEHRDMIDLCDYLWDHIPYWWGNKCEAEALIQELERRKQCGRPGRFFVAGINLTVDAKHLLLNPRQSLKDMVMQTYPVLLKWLVKQLPGSGHSSINIIAGDFVTDTQLAPTVITLNEALLNRMSSHHSQKLVFLARSFIAFYSFEAFIPVSFRNRFAEKLLTPQQPTSTAYVRSVINSLLYMQEKNIVEQLDAGIRYFDLRISHKDHDTSSNLYFSHGLYTLLSVKRSGNMAAFENIPLVHDECWEEWMSLLPQDLWDVPLYNLAIPGSHDAMSYCLDLNSPIVTSESWILKMADHAFPCIMRPVIFKWATTQEVDIVEQLKAGIRYFDLRIAHRPKDGSQDLYYTHVLFTVVTVLEALQEINLWLENHKREIIILACSHFEGMTESLHEHLISSLKYIFGSKLCPIMEDITLRNLWKMGHQVIVSYEDPAAQKHREMWPKIPYWWADSEDPNILVHYLEKKKESRNPGFFCVAGLNLTASYNYITIHPSLSLKKLTLKCSSCLMDWVQQQTPGEAHGCLNIFAGDFVTSGKFISDVITLNKKLSQRTY</sequence>
<dbReference type="PRINTS" id="PR01790">
    <property type="entry name" value="SMP30FAMILY"/>
</dbReference>
<comment type="caution">
    <text evidence="17">The sequence shown here is derived from an EMBL/GenBank/DDBJ whole genome shotgun (WGS) entry which is preliminary data.</text>
</comment>
<feature type="binding site" evidence="15">
    <location>
        <position position="121"/>
    </location>
    <ligand>
        <name>substrate</name>
    </ligand>
</feature>
<dbReference type="GO" id="GO:0019853">
    <property type="term" value="P:L-ascorbic acid biosynthetic process"/>
    <property type="evidence" value="ECO:0007669"/>
    <property type="project" value="TreeGrafter"/>
</dbReference>
<evidence type="ECO:0000256" key="13">
    <source>
        <dbReference type="ARBA" id="ARBA00032464"/>
    </source>
</evidence>
<proteinExistence type="inferred from homology"/>
<name>A0A8X7WX50_POLSE</name>
<accession>A0A8X7WX50</accession>
<comment type="cofactor">
    <cofactor evidence="4">
        <name>Mg(2+)</name>
        <dbReference type="ChEBI" id="CHEBI:18420"/>
    </cofactor>
</comment>
<dbReference type="EMBL" id="JAATIS010008602">
    <property type="protein sequence ID" value="KAG2457150.1"/>
    <property type="molecule type" value="Genomic_DNA"/>
</dbReference>
<feature type="domain" description="SMP-30/Gluconolactonase/LRE-like region" evidence="16">
    <location>
        <begin position="16"/>
        <end position="263"/>
    </location>
</feature>
<dbReference type="InterPro" id="IPR005511">
    <property type="entry name" value="SMP-30"/>
</dbReference>
<dbReference type="PANTHER" id="PTHR10907">
    <property type="entry name" value="REGUCALCIN"/>
    <property type="match status" value="1"/>
</dbReference>
<evidence type="ECO:0000256" key="4">
    <source>
        <dbReference type="ARBA" id="ARBA00001946"/>
    </source>
</evidence>
<dbReference type="Gene3D" id="3.20.20.190">
    <property type="entry name" value="Phosphatidylinositol (PI) phosphodiesterase"/>
    <property type="match status" value="2"/>
</dbReference>
<keyword evidence="12" id="KW-0106">Calcium</keyword>
<gene>
    <name evidence="17" type="primary">Rgn</name>
    <name evidence="17" type="ORF">GTO96_0013289</name>
</gene>
<dbReference type="GO" id="GO:0006629">
    <property type="term" value="P:lipid metabolic process"/>
    <property type="evidence" value="ECO:0007669"/>
    <property type="project" value="InterPro"/>
</dbReference>
<evidence type="ECO:0000256" key="12">
    <source>
        <dbReference type="ARBA" id="ARBA00022837"/>
    </source>
</evidence>
<dbReference type="GO" id="GO:0030234">
    <property type="term" value="F:enzyme regulator activity"/>
    <property type="evidence" value="ECO:0007669"/>
    <property type="project" value="InterPro"/>
</dbReference>
<feature type="binding site" evidence="15">
    <location>
        <position position="204"/>
    </location>
    <ligand>
        <name>a divalent metal cation</name>
        <dbReference type="ChEBI" id="CHEBI:60240"/>
    </ligand>
</feature>
<comment type="cofactor">
    <cofactor evidence="3">
        <name>Mn(2+)</name>
        <dbReference type="ChEBI" id="CHEBI:29035"/>
    </cofactor>
</comment>
<evidence type="ECO:0000256" key="15">
    <source>
        <dbReference type="PIRSR" id="PIRSR605511-2"/>
    </source>
</evidence>
<evidence type="ECO:0000256" key="9">
    <source>
        <dbReference type="ARBA" id="ARBA00022490"/>
    </source>
</evidence>
<feature type="binding site" evidence="15">
    <location>
        <position position="103"/>
    </location>
    <ligand>
        <name>substrate</name>
    </ligand>
</feature>
<dbReference type="Proteomes" id="UP000886611">
    <property type="component" value="Unassembled WGS sequence"/>
</dbReference>
<dbReference type="AlphaFoldDB" id="A0A8X7WX50"/>
<keyword evidence="11" id="KW-0378">Hydrolase</keyword>
<evidence type="ECO:0000259" key="16">
    <source>
        <dbReference type="Pfam" id="PF08450"/>
    </source>
</evidence>
<keyword evidence="9" id="KW-0963">Cytoplasm</keyword>
<comment type="cofactor">
    <cofactor evidence="15">
        <name>Zn(2+)</name>
        <dbReference type="ChEBI" id="CHEBI:29105"/>
    </cofactor>
    <text evidence="15">Binds 1 divalent metal cation per subunit.</text>
</comment>
<evidence type="ECO:0000256" key="3">
    <source>
        <dbReference type="ARBA" id="ARBA00001936"/>
    </source>
</evidence>
<evidence type="ECO:0000256" key="1">
    <source>
        <dbReference type="ARBA" id="ARBA00001589"/>
    </source>
</evidence>
<dbReference type="FunFam" id="2.120.10.30:FF:000027">
    <property type="entry name" value="Regucalcin homologue"/>
    <property type="match status" value="1"/>
</dbReference>
<evidence type="ECO:0000256" key="14">
    <source>
        <dbReference type="PIRSR" id="PIRSR605511-1"/>
    </source>
</evidence>
<comment type="similarity">
    <text evidence="6">Belongs to the SMP-30/CGR1 family.</text>
</comment>
<evidence type="ECO:0000313" key="18">
    <source>
        <dbReference type="Proteomes" id="UP000886611"/>
    </source>
</evidence>
<dbReference type="CDD" id="cd08616">
    <property type="entry name" value="PI-PLCXD1c"/>
    <property type="match status" value="1"/>
</dbReference>
<dbReference type="GO" id="GO:0004341">
    <property type="term" value="F:gluconolactonase activity"/>
    <property type="evidence" value="ECO:0007669"/>
    <property type="project" value="UniProtKB-EC"/>
</dbReference>
<evidence type="ECO:0000313" key="17">
    <source>
        <dbReference type="EMBL" id="KAG2457150.1"/>
    </source>
</evidence>
<dbReference type="InterPro" id="IPR042158">
    <property type="entry name" value="PLCXD1/2/3"/>
</dbReference>
<feature type="non-terminal residue" evidence="17">
    <location>
        <position position="1"/>
    </location>
</feature>
<dbReference type="InterPro" id="IPR017946">
    <property type="entry name" value="PLC-like_Pdiesterase_TIM-brl"/>
</dbReference>
<dbReference type="InterPro" id="IPR011042">
    <property type="entry name" value="6-blade_b-propeller_TolB-like"/>
</dbReference>
<dbReference type="SUPFAM" id="SSF51695">
    <property type="entry name" value="PLC-like phosphodiesterases"/>
    <property type="match status" value="3"/>
</dbReference>
<dbReference type="Pfam" id="PF08450">
    <property type="entry name" value="SGL"/>
    <property type="match status" value="1"/>
</dbReference>